<sequence>MSGGLFRVLQKTLFDRAATNTVFKKTGKRIENRKLSGISQGRFNVFKHKSEQRDITSAVSVLVDVSSSMTQARMISANTSALALTKALSRLGVKVEVATFGRSDGRGLINGIIKAFDDRYVKDSNFGTISRGGTPTGDSMAKAIEDLLLRSETNKILFVLTDGEPVNANTVRYATSIAQELDIKVIPVGLDVKTVGGFANDDVVFCQDASDIIRAIKDGVQRKLFN</sequence>
<dbReference type="SUPFAM" id="SSF53300">
    <property type="entry name" value="vWA-like"/>
    <property type="match status" value="1"/>
</dbReference>
<evidence type="ECO:0000313" key="2">
    <source>
        <dbReference type="EMBL" id="MCI2285970.1"/>
    </source>
</evidence>
<comment type="caution">
    <text evidence="2">The sequence shown here is derived from an EMBL/GenBank/DDBJ whole genome shotgun (WGS) entry which is preliminary data.</text>
</comment>
<accession>A0ABS9X6V3</accession>
<organism evidence="2 3">
    <name type="scientific">Colwellia maritima</name>
    <dbReference type="NCBI Taxonomy" id="2912588"/>
    <lineage>
        <taxon>Bacteria</taxon>
        <taxon>Pseudomonadati</taxon>
        <taxon>Pseudomonadota</taxon>
        <taxon>Gammaproteobacteria</taxon>
        <taxon>Alteromonadales</taxon>
        <taxon>Colwelliaceae</taxon>
        <taxon>Colwellia</taxon>
    </lineage>
</organism>
<dbReference type="PROSITE" id="PS50234">
    <property type="entry name" value="VWFA"/>
    <property type="match status" value="1"/>
</dbReference>
<reference evidence="2" key="1">
    <citation type="submission" date="2022-01" db="EMBL/GenBank/DDBJ databases">
        <title>Colwellia maritima, isolated from seawater.</title>
        <authorList>
            <person name="Kristyanto S."/>
            <person name="Jung J."/>
            <person name="Jeon C.O."/>
        </authorList>
    </citation>
    <scope>NUCLEOTIDE SEQUENCE</scope>
    <source>
        <strain evidence="2">MSW7</strain>
    </source>
</reference>
<dbReference type="InterPro" id="IPR051928">
    <property type="entry name" value="NorD/CobT"/>
</dbReference>
<keyword evidence="3" id="KW-1185">Reference proteome</keyword>
<evidence type="ECO:0000259" key="1">
    <source>
        <dbReference type="PROSITE" id="PS50234"/>
    </source>
</evidence>
<dbReference type="RefSeq" id="WP_242289491.1">
    <property type="nucleotide sequence ID" value="NZ_JAKKSL010000007.1"/>
</dbReference>
<dbReference type="Proteomes" id="UP001139646">
    <property type="component" value="Unassembled WGS sequence"/>
</dbReference>
<dbReference type="EMBL" id="JAKKSL010000007">
    <property type="protein sequence ID" value="MCI2285970.1"/>
    <property type="molecule type" value="Genomic_DNA"/>
</dbReference>
<dbReference type="PANTHER" id="PTHR41248">
    <property type="entry name" value="NORD PROTEIN"/>
    <property type="match status" value="1"/>
</dbReference>
<gene>
    <name evidence="2" type="ORF">L3081_24395</name>
</gene>
<name>A0ABS9X6V3_9GAMM</name>
<dbReference type="InterPro" id="IPR002035">
    <property type="entry name" value="VWF_A"/>
</dbReference>
<dbReference type="PANTHER" id="PTHR41248:SF1">
    <property type="entry name" value="NORD PROTEIN"/>
    <property type="match status" value="1"/>
</dbReference>
<dbReference type="InterPro" id="IPR036465">
    <property type="entry name" value="vWFA_dom_sf"/>
</dbReference>
<dbReference type="SMART" id="SM00327">
    <property type="entry name" value="VWA"/>
    <property type="match status" value="1"/>
</dbReference>
<evidence type="ECO:0000313" key="3">
    <source>
        <dbReference type="Proteomes" id="UP001139646"/>
    </source>
</evidence>
<dbReference type="Gene3D" id="3.40.50.410">
    <property type="entry name" value="von Willebrand factor, type A domain"/>
    <property type="match status" value="1"/>
</dbReference>
<dbReference type="Pfam" id="PF00092">
    <property type="entry name" value="VWA"/>
    <property type="match status" value="1"/>
</dbReference>
<protein>
    <submittedName>
        <fullName evidence="2">VWA domain-containing protein</fullName>
    </submittedName>
</protein>
<proteinExistence type="predicted"/>
<feature type="domain" description="VWFA" evidence="1">
    <location>
        <begin position="58"/>
        <end position="190"/>
    </location>
</feature>